<dbReference type="EMBL" id="ML732187">
    <property type="protein sequence ID" value="KAB8075982.1"/>
    <property type="molecule type" value="Genomic_DNA"/>
</dbReference>
<name>A0A5N5X9I0_9EURO</name>
<evidence type="ECO:0000256" key="1">
    <source>
        <dbReference type="SAM" id="Phobius"/>
    </source>
</evidence>
<proteinExistence type="predicted"/>
<keyword evidence="3" id="KW-1185">Reference proteome</keyword>
<feature type="transmembrane region" description="Helical" evidence="1">
    <location>
        <begin position="12"/>
        <end position="33"/>
    </location>
</feature>
<dbReference type="OrthoDB" id="4498254at2759"/>
<accession>A0A5N5X9I0</accession>
<dbReference type="Proteomes" id="UP000326565">
    <property type="component" value="Unassembled WGS sequence"/>
</dbReference>
<sequence>MIIIFGGGSDHVVFVYGNLACLVSGLFHAYAGVRAAVDRYKAYLAQMSRPKSVAFCPGCSRASNYYIMDRDQEGGMAALAMSPELIGAESEPLMSSDSTKSANRSLFRVSEDTAVSLESTCTVKTFDSSSAEV</sequence>
<keyword evidence="1" id="KW-0472">Membrane</keyword>
<keyword evidence="1" id="KW-0812">Transmembrane</keyword>
<evidence type="ECO:0000313" key="2">
    <source>
        <dbReference type="EMBL" id="KAB8075982.1"/>
    </source>
</evidence>
<dbReference type="AlphaFoldDB" id="A0A5N5X9I0"/>
<reference evidence="2 3" key="1">
    <citation type="submission" date="2019-04" db="EMBL/GenBank/DDBJ databases">
        <title>Friends and foes A comparative genomics study of 23 Aspergillus species from section Flavi.</title>
        <authorList>
            <consortium name="DOE Joint Genome Institute"/>
            <person name="Kjaerbolling I."/>
            <person name="Vesth T."/>
            <person name="Frisvad J.C."/>
            <person name="Nybo J.L."/>
            <person name="Theobald S."/>
            <person name="Kildgaard S."/>
            <person name="Isbrandt T."/>
            <person name="Kuo A."/>
            <person name="Sato A."/>
            <person name="Lyhne E.K."/>
            <person name="Kogle M.E."/>
            <person name="Wiebenga A."/>
            <person name="Kun R.S."/>
            <person name="Lubbers R.J."/>
            <person name="Makela M.R."/>
            <person name="Barry K."/>
            <person name="Chovatia M."/>
            <person name="Clum A."/>
            <person name="Daum C."/>
            <person name="Haridas S."/>
            <person name="He G."/>
            <person name="LaButti K."/>
            <person name="Lipzen A."/>
            <person name="Mondo S."/>
            <person name="Riley R."/>
            <person name="Salamov A."/>
            <person name="Simmons B.A."/>
            <person name="Magnuson J.K."/>
            <person name="Henrissat B."/>
            <person name="Mortensen U.H."/>
            <person name="Larsen T.O."/>
            <person name="Devries R.P."/>
            <person name="Grigoriev I.V."/>
            <person name="Machida M."/>
            <person name="Baker S.E."/>
            <person name="Andersen M.R."/>
        </authorList>
    </citation>
    <scope>NUCLEOTIDE SEQUENCE [LARGE SCALE GENOMIC DNA]</scope>
    <source>
        <strain evidence="2 3">CBS 151.66</strain>
    </source>
</reference>
<protein>
    <submittedName>
        <fullName evidence="2">Uncharacterized protein</fullName>
    </submittedName>
</protein>
<evidence type="ECO:0000313" key="3">
    <source>
        <dbReference type="Proteomes" id="UP000326565"/>
    </source>
</evidence>
<keyword evidence="1" id="KW-1133">Transmembrane helix</keyword>
<gene>
    <name evidence="2" type="ORF">BDV29DRAFT_171147</name>
</gene>
<organism evidence="2 3">
    <name type="scientific">Aspergillus leporis</name>
    <dbReference type="NCBI Taxonomy" id="41062"/>
    <lineage>
        <taxon>Eukaryota</taxon>
        <taxon>Fungi</taxon>
        <taxon>Dikarya</taxon>
        <taxon>Ascomycota</taxon>
        <taxon>Pezizomycotina</taxon>
        <taxon>Eurotiomycetes</taxon>
        <taxon>Eurotiomycetidae</taxon>
        <taxon>Eurotiales</taxon>
        <taxon>Aspergillaceae</taxon>
        <taxon>Aspergillus</taxon>
        <taxon>Aspergillus subgen. Circumdati</taxon>
    </lineage>
</organism>